<dbReference type="CDD" id="cd05371">
    <property type="entry name" value="HSD10-like_SDR_c"/>
    <property type="match status" value="1"/>
</dbReference>
<dbReference type="RefSeq" id="WP_064825931.1">
    <property type="nucleotide sequence ID" value="NZ_CP013533.1"/>
</dbReference>
<dbReference type="Pfam" id="PF00106">
    <property type="entry name" value="adh_short"/>
    <property type="match status" value="1"/>
</dbReference>
<dbReference type="PRINTS" id="PR00080">
    <property type="entry name" value="SDRFAMILY"/>
</dbReference>
<accession>A0A192TJI3</accession>
<dbReference type="PROSITE" id="PS00061">
    <property type="entry name" value="ADH_SHORT"/>
    <property type="match status" value="1"/>
</dbReference>
<dbReference type="EMBL" id="CP064933">
    <property type="protein sequence ID" value="QPK11638.1"/>
    <property type="molecule type" value="Genomic_DNA"/>
</dbReference>
<reference evidence="5 7" key="1">
    <citation type="submission" date="2015-11" db="EMBL/GenBank/DDBJ databases">
        <title>The limits of bacterial species coexistence and the symbiotic plasmid transference in sympatric Rhizobium populations.</title>
        <authorList>
            <person name="Perez-Carrascal O.M."/>
            <person name="VanInsberghe D."/>
            <person name="Juarez S."/>
            <person name="Polz M.F."/>
            <person name="Vinuesa P."/>
            <person name="Gonzalez V."/>
        </authorList>
    </citation>
    <scope>NUCLEOTIDE SEQUENCE [LARGE SCALE GENOMIC DNA]</scope>
    <source>
        <strain evidence="5 7">N771</strain>
        <plasmid evidence="5 7">pRphaN771b</plasmid>
    </source>
</reference>
<dbReference type="FunFam" id="3.40.50.720:FF:000215">
    <property type="entry name" value="3-hydroxyacyl-CoA dehydrogenase type-2"/>
    <property type="match status" value="1"/>
</dbReference>
<dbReference type="InterPro" id="IPR020904">
    <property type="entry name" value="Sc_DH/Rdtase_CS"/>
</dbReference>
<evidence type="ECO:0000256" key="2">
    <source>
        <dbReference type="ARBA" id="ARBA00023002"/>
    </source>
</evidence>
<comment type="similarity">
    <text evidence="1 3">Belongs to the short-chain dehydrogenases/reductases (SDR) family.</text>
</comment>
<dbReference type="Proteomes" id="UP000540266">
    <property type="component" value="Plasmid pBS3b"/>
</dbReference>
<dbReference type="EMBL" id="CP013570">
    <property type="protein sequence ID" value="ANL87213.1"/>
    <property type="molecule type" value="Genomic_DNA"/>
</dbReference>
<dbReference type="InterPro" id="IPR057326">
    <property type="entry name" value="KR_dom"/>
</dbReference>
<keyword evidence="7" id="KW-1185">Reference proteome</keyword>
<dbReference type="PANTHER" id="PTHR43658:SF8">
    <property type="entry name" value="17-BETA-HYDROXYSTEROID DEHYDROGENASE 14-RELATED"/>
    <property type="match status" value="1"/>
</dbReference>
<sequence length="255" mass="26115">MLIPGASFIVTGGGSGLGAATVRAIVEAGGRVTIADLNAGAGEEIAREFGSGVRFVKTDVSDGEEGATVVAAAVEAFGGLRGLVNCAGVAPAEKVIGRDGPHRLESFARTLGINLIGTFNMIRLAAGAIRNMEPDAEGERGVIVNTASVAAFDGQIGQAAYAASKGGVAAMTLPIARELARHGIRVVSIAPGIFETPMMADMPAEVQTALGQSVPFPPRLGRPAEFAGLVRHIFENNMLNGEVIRLDGALRMGAR</sequence>
<feature type="domain" description="Ketoreductase" evidence="4">
    <location>
        <begin position="6"/>
        <end position="196"/>
    </location>
</feature>
<dbReference type="InterPro" id="IPR002347">
    <property type="entry name" value="SDR_fam"/>
</dbReference>
<dbReference type="Proteomes" id="UP000078551">
    <property type="component" value="Plasmid pRphaN771b"/>
</dbReference>
<evidence type="ECO:0000259" key="4">
    <source>
        <dbReference type="SMART" id="SM00822"/>
    </source>
</evidence>
<protein>
    <submittedName>
        <fullName evidence="6">3-hydroxyacyl-CoA dehydrogenase</fullName>
    </submittedName>
    <submittedName>
        <fullName evidence="5">Short-chain dehydrogenase/reductase SDR family protein</fullName>
    </submittedName>
</protein>
<dbReference type="PRINTS" id="PR00081">
    <property type="entry name" value="GDHRDH"/>
</dbReference>
<evidence type="ECO:0000313" key="8">
    <source>
        <dbReference type="Proteomes" id="UP000540266"/>
    </source>
</evidence>
<dbReference type="SUPFAM" id="SSF51735">
    <property type="entry name" value="NAD(P)-binding Rossmann-fold domains"/>
    <property type="match status" value="1"/>
</dbReference>
<reference evidence="6 8" key="2">
    <citation type="submission" date="2020-11" db="EMBL/GenBank/DDBJ databases">
        <title>Indigenous Rhizobia Nodulating Common beans in Western Kenya.</title>
        <authorList>
            <person name="Wekesa C.S."/>
            <person name="Oelmueller R."/>
            <person name="Furch A.C."/>
        </authorList>
    </citation>
    <scope>NUCLEOTIDE SEQUENCE [LARGE SCALE GENOMIC DNA]</scope>
    <source>
        <strain evidence="8">BS3</strain>
        <strain evidence="6">S3</strain>
        <plasmid evidence="6 8">pBS3b</plasmid>
    </source>
</reference>
<dbReference type="PANTHER" id="PTHR43658">
    <property type="entry name" value="SHORT-CHAIN DEHYDROGENASE/REDUCTASE"/>
    <property type="match status" value="1"/>
</dbReference>
<proteinExistence type="inferred from homology"/>
<organism evidence="6 8">
    <name type="scientific">Rhizobium phaseoli</name>
    <dbReference type="NCBI Taxonomy" id="396"/>
    <lineage>
        <taxon>Bacteria</taxon>
        <taxon>Pseudomonadati</taxon>
        <taxon>Pseudomonadota</taxon>
        <taxon>Alphaproteobacteria</taxon>
        <taxon>Hyphomicrobiales</taxon>
        <taxon>Rhizobiaceae</taxon>
        <taxon>Rhizobium/Agrobacterium group</taxon>
        <taxon>Rhizobium</taxon>
    </lineage>
</organism>
<evidence type="ECO:0000256" key="3">
    <source>
        <dbReference type="RuleBase" id="RU000363"/>
    </source>
</evidence>
<dbReference type="InterPro" id="IPR036291">
    <property type="entry name" value="NAD(P)-bd_dom_sf"/>
</dbReference>
<dbReference type="GO" id="GO:0016491">
    <property type="term" value="F:oxidoreductase activity"/>
    <property type="evidence" value="ECO:0007669"/>
    <property type="project" value="UniProtKB-KW"/>
</dbReference>
<dbReference type="GeneID" id="45959701"/>
<evidence type="ECO:0000313" key="6">
    <source>
        <dbReference type="EMBL" id="QPK11638.1"/>
    </source>
</evidence>
<name>A0A192TJI3_9HYPH</name>
<dbReference type="SMART" id="SM00822">
    <property type="entry name" value="PKS_KR"/>
    <property type="match status" value="1"/>
</dbReference>
<geneLocation type="plasmid" evidence="5 7">
    <name>pRphaN771b</name>
</geneLocation>
<evidence type="ECO:0000313" key="5">
    <source>
        <dbReference type="EMBL" id="ANL87213.1"/>
    </source>
</evidence>
<dbReference type="AlphaFoldDB" id="A0A192TJI3"/>
<dbReference type="Gene3D" id="3.40.50.720">
    <property type="entry name" value="NAD(P)-binding Rossmann-like Domain"/>
    <property type="match status" value="1"/>
</dbReference>
<evidence type="ECO:0000313" key="7">
    <source>
        <dbReference type="Proteomes" id="UP000078551"/>
    </source>
</evidence>
<evidence type="ECO:0000256" key="1">
    <source>
        <dbReference type="ARBA" id="ARBA00006484"/>
    </source>
</evidence>
<geneLocation type="plasmid" evidence="6 8">
    <name>pBS3b</name>
</geneLocation>
<keyword evidence="2" id="KW-0560">Oxidoreductase</keyword>
<keyword evidence="6" id="KW-0614">Plasmid</keyword>
<gene>
    <name evidence="5" type="ORF">AMC81_PB00075</name>
    <name evidence="6" type="ORF">HER27_025210</name>
</gene>